<dbReference type="PANTHER" id="PTHR31612">
    <property type="entry name" value="MULTIVESICULAR BODY SUBUNIT 12A"/>
    <property type="match status" value="1"/>
</dbReference>
<dbReference type="AlphaFoldDB" id="A0A8C8B7X2"/>
<name>A0A8C8B7X2_9STRI</name>
<evidence type="ECO:0000256" key="2">
    <source>
        <dbReference type="ARBA" id="ARBA00004633"/>
    </source>
</evidence>
<dbReference type="InterPro" id="IPR023341">
    <property type="entry name" value="MABP"/>
</dbReference>
<evidence type="ECO:0000259" key="14">
    <source>
        <dbReference type="PROSITE" id="PS51498"/>
    </source>
</evidence>
<feature type="domain" description="UMA" evidence="13">
    <location>
        <begin position="190"/>
        <end position="239"/>
    </location>
</feature>
<organism evidence="15 16">
    <name type="scientific">Otus sunia</name>
    <name type="common">Oriental scops-owl</name>
    <dbReference type="NCBI Taxonomy" id="257818"/>
    <lineage>
        <taxon>Eukaryota</taxon>
        <taxon>Metazoa</taxon>
        <taxon>Chordata</taxon>
        <taxon>Craniata</taxon>
        <taxon>Vertebrata</taxon>
        <taxon>Euteleostomi</taxon>
        <taxon>Archelosauria</taxon>
        <taxon>Archosauria</taxon>
        <taxon>Dinosauria</taxon>
        <taxon>Saurischia</taxon>
        <taxon>Theropoda</taxon>
        <taxon>Coelurosauria</taxon>
        <taxon>Aves</taxon>
        <taxon>Neognathae</taxon>
        <taxon>Neoaves</taxon>
        <taxon>Telluraves</taxon>
        <taxon>Strigiformes</taxon>
        <taxon>Strigidae</taxon>
        <taxon>Otus</taxon>
    </lineage>
</organism>
<evidence type="ECO:0000256" key="5">
    <source>
        <dbReference type="ARBA" id="ARBA00022448"/>
    </source>
</evidence>
<keyword evidence="5" id="KW-0813">Transport</keyword>
<dbReference type="Pfam" id="PF10240">
    <property type="entry name" value="DUF2464"/>
    <property type="match status" value="2"/>
</dbReference>
<dbReference type="Proteomes" id="UP000694552">
    <property type="component" value="Unplaced"/>
</dbReference>
<dbReference type="GO" id="GO:0017124">
    <property type="term" value="F:SH3 domain binding"/>
    <property type="evidence" value="ECO:0007669"/>
    <property type="project" value="UniProtKB-KW"/>
</dbReference>
<evidence type="ECO:0000256" key="12">
    <source>
        <dbReference type="ARBA" id="ARBA00033024"/>
    </source>
</evidence>
<keyword evidence="9" id="KW-0729">SH3-binding</keyword>
<comment type="similarity">
    <text evidence="3">Belongs to the MVB12 family.</text>
</comment>
<dbReference type="PANTHER" id="PTHR31612:SF2">
    <property type="entry name" value="MULTIVESICULAR BODY SUBUNIT 12A"/>
    <property type="match status" value="1"/>
</dbReference>
<accession>A0A8C8B7X2</accession>
<keyword evidence="16" id="KW-1185">Reference proteome</keyword>
<evidence type="ECO:0000313" key="16">
    <source>
        <dbReference type="Proteomes" id="UP000694552"/>
    </source>
</evidence>
<dbReference type="Ensembl" id="ENSOSUT00000017530.1">
    <property type="protein sequence ID" value="ENSOSUP00000016956.1"/>
    <property type="gene ID" value="ENSOSUG00000012068.1"/>
</dbReference>
<keyword evidence="7" id="KW-0967">Endosome</keyword>
<evidence type="ECO:0000256" key="1">
    <source>
        <dbReference type="ARBA" id="ARBA00004496"/>
    </source>
</evidence>
<evidence type="ECO:0000256" key="10">
    <source>
        <dbReference type="ARBA" id="ARBA00023136"/>
    </source>
</evidence>
<dbReference type="InterPro" id="IPR040335">
    <property type="entry name" value="MVB12A"/>
</dbReference>
<dbReference type="PROSITE" id="PS51497">
    <property type="entry name" value="UMA"/>
    <property type="match status" value="1"/>
</dbReference>
<evidence type="ECO:0000256" key="7">
    <source>
        <dbReference type="ARBA" id="ARBA00022753"/>
    </source>
</evidence>
<evidence type="ECO:0000256" key="4">
    <source>
        <dbReference type="ARBA" id="ARBA00017653"/>
    </source>
</evidence>
<evidence type="ECO:0000256" key="11">
    <source>
        <dbReference type="ARBA" id="ARBA00033002"/>
    </source>
</evidence>
<evidence type="ECO:0000256" key="9">
    <source>
        <dbReference type="ARBA" id="ARBA00023036"/>
    </source>
</evidence>
<proteinExistence type="inferred from homology"/>
<feature type="domain" description="MABP" evidence="14">
    <location>
        <begin position="7"/>
        <end position="143"/>
    </location>
</feature>
<keyword evidence="10" id="KW-0472">Membrane</keyword>
<dbReference type="GO" id="GO:0031902">
    <property type="term" value="C:late endosome membrane"/>
    <property type="evidence" value="ECO:0007669"/>
    <property type="project" value="UniProtKB-SubCell"/>
</dbReference>
<dbReference type="GO" id="GO:0046755">
    <property type="term" value="P:viral budding"/>
    <property type="evidence" value="ECO:0007669"/>
    <property type="project" value="TreeGrafter"/>
</dbReference>
<dbReference type="GO" id="GO:0005829">
    <property type="term" value="C:cytosol"/>
    <property type="evidence" value="ECO:0007669"/>
    <property type="project" value="TreeGrafter"/>
</dbReference>
<dbReference type="GO" id="GO:0032510">
    <property type="term" value="P:endosome to lysosome transport via multivesicular body sorting pathway"/>
    <property type="evidence" value="ECO:0007669"/>
    <property type="project" value="TreeGrafter"/>
</dbReference>
<dbReference type="PROSITE" id="PS51498">
    <property type="entry name" value="MABP"/>
    <property type="match status" value="1"/>
</dbReference>
<dbReference type="GO" id="GO:0042058">
    <property type="term" value="P:regulation of epidermal growth factor receptor signaling pathway"/>
    <property type="evidence" value="ECO:0007669"/>
    <property type="project" value="TreeGrafter"/>
</dbReference>
<dbReference type="InterPro" id="IPR018798">
    <property type="entry name" value="MVB12A/B"/>
</dbReference>
<protein>
    <recommendedName>
        <fullName evidence="4">Multivesicular body subunit 12A</fullName>
    </recommendedName>
    <alternativeName>
        <fullName evidence="12">ESCRT-I complex subunit MVB12A</fullName>
    </alternativeName>
    <alternativeName>
        <fullName evidence="11">Protein FAM125A</fullName>
    </alternativeName>
</protein>
<dbReference type="GO" id="GO:0000813">
    <property type="term" value="C:ESCRT I complex"/>
    <property type="evidence" value="ECO:0007669"/>
    <property type="project" value="InterPro"/>
</dbReference>
<reference evidence="15" key="2">
    <citation type="submission" date="2025-09" db="UniProtKB">
        <authorList>
            <consortium name="Ensembl"/>
        </authorList>
    </citation>
    <scope>IDENTIFICATION</scope>
</reference>
<dbReference type="InterPro" id="IPR023340">
    <property type="entry name" value="UMA"/>
</dbReference>
<sequence length="247" mass="25909">AAMAAEETPLTGVGLAAAPEAAPAGWTVITVTVEGAAANLGKGFGHKGGGYLCVSRGGAPVVTDVQVLSDRSPQPAGYTRASEFPEPRHGLSRKKRVYVKLVPPEAAGTAVLALQLSSKSRALPQHLKIGEIGNFALWCKKGPVLLTSPQPVPRPRTISAGLKQLSLQAPDSDPSSWLFLNPLPLLFPAMDGVPFILHPRFESKLSSGSNATLASLNVKSLADIEEEYNYAFVVERTAAARLPPGVC</sequence>
<reference evidence="15" key="1">
    <citation type="submission" date="2025-08" db="UniProtKB">
        <authorList>
            <consortium name="Ensembl"/>
        </authorList>
    </citation>
    <scope>IDENTIFICATION</scope>
</reference>
<evidence type="ECO:0000259" key="13">
    <source>
        <dbReference type="PROSITE" id="PS51497"/>
    </source>
</evidence>
<evidence type="ECO:0000256" key="3">
    <source>
        <dbReference type="ARBA" id="ARBA00010432"/>
    </source>
</evidence>
<dbReference type="Gene3D" id="2.100.10.50">
    <property type="match status" value="1"/>
</dbReference>
<dbReference type="GO" id="GO:0032801">
    <property type="term" value="P:receptor catabolic process"/>
    <property type="evidence" value="ECO:0007669"/>
    <property type="project" value="TreeGrafter"/>
</dbReference>
<evidence type="ECO:0000256" key="8">
    <source>
        <dbReference type="ARBA" id="ARBA00022927"/>
    </source>
</evidence>
<comment type="subcellular location">
    <subcellularLocation>
        <location evidence="1">Cytoplasm</location>
    </subcellularLocation>
    <subcellularLocation>
        <location evidence="2">Late endosome membrane</location>
        <topology evidence="2">Peripheral membrane protein</topology>
    </subcellularLocation>
</comment>
<dbReference type="GO" id="GO:0019075">
    <property type="term" value="P:virus maturation"/>
    <property type="evidence" value="ECO:0007669"/>
    <property type="project" value="TreeGrafter"/>
</dbReference>
<dbReference type="GO" id="GO:0015031">
    <property type="term" value="P:protein transport"/>
    <property type="evidence" value="ECO:0007669"/>
    <property type="project" value="UniProtKB-KW"/>
</dbReference>
<keyword evidence="8" id="KW-0653">Protein transport</keyword>
<keyword evidence="6" id="KW-0963">Cytoplasm</keyword>
<evidence type="ECO:0000256" key="6">
    <source>
        <dbReference type="ARBA" id="ARBA00022490"/>
    </source>
</evidence>
<evidence type="ECO:0000313" key="15">
    <source>
        <dbReference type="Ensembl" id="ENSOSUP00000016956.1"/>
    </source>
</evidence>